<dbReference type="Gene3D" id="3.40.50.300">
    <property type="entry name" value="P-loop containing nucleotide triphosphate hydrolases"/>
    <property type="match status" value="1"/>
</dbReference>
<feature type="non-terminal residue" evidence="4">
    <location>
        <position position="1"/>
    </location>
</feature>
<dbReference type="Pfam" id="PF00625">
    <property type="entry name" value="Guanylate_kin"/>
    <property type="match status" value="1"/>
</dbReference>
<evidence type="ECO:0000313" key="4">
    <source>
        <dbReference type="RefSeq" id="XP_008300163.1"/>
    </source>
</evidence>
<dbReference type="PANTHER" id="PTHR14559:SF1">
    <property type="entry name" value="CASPASE RECRUITMENT DOMAIN-CONTAINING PROTEIN 14"/>
    <property type="match status" value="1"/>
</dbReference>
<feature type="domain" description="Guanylate kinase/L-type calcium channel beta subunit" evidence="2">
    <location>
        <begin position="482"/>
        <end position="568"/>
    </location>
</feature>
<evidence type="ECO:0000259" key="2">
    <source>
        <dbReference type="Pfam" id="PF00625"/>
    </source>
</evidence>
<dbReference type="FunFam" id="2.30.42.10:FF:000254">
    <property type="entry name" value="Caspase recruitment domain family, member 14"/>
    <property type="match status" value="1"/>
</dbReference>
<protein>
    <submittedName>
        <fullName evidence="4">Caspase recruitment domain-containing protein 14</fullName>
    </submittedName>
</protein>
<accession>A0A9Y4NMN8</accession>
<dbReference type="GO" id="GO:0005737">
    <property type="term" value="C:cytoplasm"/>
    <property type="evidence" value="ECO:0007669"/>
    <property type="project" value="TreeGrafter"/>
</dbReference>
<sequence>AYLSRDEAQAMIARILAEKDTLRSQLVELQEKVFSLQATRSSKQQRQSSDEAEVAWESPRSSCEEFQGPARRRLCRSNAVNPLSLSPSSSECEDVAASSVRSRNAEPPSPESIRRRKEALYADSSLEAAEADYLLDDFVFLPSVGSEDKQTPRLSSSCGSSSYGLPRTLAPPFLVRSRPKAIRVNGRVLSISFQGGELLSQLAVVGGNKTGVFVHQVTEGSGAHTVGISPGAQIVEVKYEQNHKALKMVLEDSTLEEAMWALGQVTGICHLSLRPRQDDYEALLQQLQRNETSSGDSFYVRVNMSLPAGPGGTLAVSCNDILHVTNTRPAGTEDTWYASQVHPCQLLDLQSGTVPNYYRAQRLLIRAIEDMSFQTKKCQKVFRAVTQNKQKAVRIVSTGRLGRNPLWVSVEGEKNKSLDSGAASAPKGCVTLMPYTLVTPHYPPVCRPVLLLPTVLGRILDKKLAGWQGFQLCEPEVLSSSEHAARLQRSEILEECEQEGHCCYTLQGVEKVMKKGIHCVLPLGLDCVRRLHRSQIFPIIIYIGQTARSARKLRSKLQRHGQSEDQLLTCSRSEEPLLDKLPCLYHNVAPDSWCDQTSLLTSLRTVIWEEQKEIVWVEPDLW</sequence>
<dbReference type="Gene3D" id="2.30.42.10">
    <property type="match status" value="1"/>
</dbReference>
<proteinExistence type="predicted"/>
<dbReference type="SUPFAM" id="SSF52540">
    <property type="entry name" value="P-loop containing nucleoside triphosphate hydrolases"/>
    <property type="match status" value="1"/>
</dbReference>
<dbReference type="PANTHER" id="PTHR14559">
    <property type="entry name" value="CASPASE RECRUITMENT DOMAIN FAMILY"/>
    <property type="match status" value="1"/>
</dbReference>
<dbReference type="SUPFAM" id="SSF50156">
    <property type="entry name" value="PDZ domain-like"/>
    <property type="match status" value="1"/>
</dbReference>
<dbReference type="FunFam" id="3.40.50.300:FF:001294">
    <property type="entry name" value="Caspase recruitment domain family member 14"/>
    <property type="match status" value="1"/>
</dbReference>
<feature type="region of interest" description="Disordered" evidence="1">
    <location>
        <begin position="96"/>
        <end position="116"/>
    </location>
</feature>
<evidence type="ECO:0000313" key="3">
    <source>
        <dbReference type="Proteomes" id="UP000694891"/>
    </source>
</evidence>
<keyword evidence="3" id="KW-1185">Reference proteome</keyword>
<reference evidence="4" key="1">
    <citation type="submission" date="2025-08" db="UniProtKB">
        <authorList>
            <consortium name="RefSeq"/>
        </authorList>
    </citation>
    <scope>IDENTIFICATION</scope>
</reference>
<name>A0A9Y4NMN8_9TELE</name>
<dbReference type="GO" id="GO:0050700">
    <property type="term" value="F:CARD domain binding"/>
    <property type="evidence" value="ECO:0007669"/>
    <property type="project" value="TreeGrafter"/>
</dbReference>
<dbReference type="Proteomes" id="UP000694891">
    <property type="component" value="Unplaced"/>
</dbReference>
<organism evidence="3 4">
    <name type="scientific">Stegastes partitus</name>
    <name type="common">bicolor damselfish</name>
    <dbReference type="NCBI Taxonomy" id="144197"/>
    <lineage>
        <taxon>Eukaryota</taxon>
        <taxon>Metazoa</taxon>
        <taxon>Chordata</taxon>
        <taxon>Craniata</taxon>
        <taxon>Vertebrata</taxon>
        <taxon>Euteleostomi</taxon>
        <taxon>Actinopterygii</taxon>
        <taxon>Neopterygii</taxon>
        <taxon>Teleostei</taxon>
        <taxon>Neoteleostei</taxon>
        <taxon>Acanthomorphata</taxon>
        <taxon>Ovalentaria</taxon>
        <taxon>Pomacentridae</taxon>
        <taxon>Stegastes</taxon>
    </lineage>
</organism>
<dbReference type="CTD" id="79092"/>
<dbReference type="InterPro" id="IPR036034">
    <property type="entry name" value="PDZ_sf"/>
</dbReference>
<feature type="compositionally biased region" description="Polar residues" evidence="1">
    <location>
        <begin position="37"/>
        <end position="47"/>
    </location>
</feature>
<dbReference type="RefSeq" id="XP_008300163.1">
    <property type="nucleotide sequence ID" value="XM_008301941.1"/>
</dbReference>
<gene>
    <name evidence="4" type="primary">card14</name>
</gene>
<dbReference type="AlphaFoldDB" id="A0A9Y4NMN8"/>
<feature type="region of interest" description="Disordered" evidence="1">
    <location>
        <begin position="37"/>
        <end position="61"/>
    </location>
</feature>
<dbReference type="InterPro" id="IPR027417">
    <property type="entry name" value="P-loop_NTPase"/>
</dbReference>
<evidence type="ECO:0000256" key="1">
    <source>
        <dbReference type="SAM" id="MobiDB-lite"/>
    </source>
</evidence>
<dbReference type="Gene3D" id="2.30.30.40">
    <property type="entry name" value="SH3 Domains"/>
    <property type="match status" value="1"/>
</dbReference>
<dbReference type="InterPro" id="IPR008145">
    <property type="entry name" value="GK/Ca_channel_bsu"/>
</dbReference>